<sequence>AHTHSTLSLAQLFSSRTSLARSPLSPPGSPADSGRSGELRRLPAHPLLLLGELYQLRRIDLLFLPPVVVPNYFLARVPVVEAGLVADGPSGVAGFHPAPPAAHRDALVPLGWRLRAVMPSGWRHRARRSPWSSWLCSGGLQTLSWMW</sequence>
<name>A0A8R7PV56_TRIUA</name>
<organism evidence="2 3">
    <name type="scientific">Triticum urartu</name>
    <name type="common">Red wild einkorn</name>
    <name type="synonym">Crithodium urartu</name>
    <dbReference type="NCBI Taxonomy" id="4572"/>
    <lineage>
        <taxon>Eukaryota</taxon>
        <taxon>Viridiplantae</taxon>
        <taxon>Streptophyta</taxon>
        <taxon>Embryophyta</taxon>
        <taxon>Tracheophyta</taxon>
        <taxon>Spermatophyta</taxon>
        <taxon>Magnoliopsida</taxon>
        <taxon>Liliopsida</taxon>
        <taxon>Poales</taxon>
        <taxon>Poaceae</taxon>
        <taxon>BOP clade</taxon>
        <taxon>Pooideae</taxon>
        <taxon>Triticodae</taxon>
        <taxon>Triticeae</taxon>
        <taxon>Triticinae</taxon>
        <taxon>Triticum</taxon>
    </lineage>
</organism>
<dbReference type="Proteomes" id="UP000015106">
    <property type="component" value="Chromosome 3"/>
</dbReference>
<proteinExistence type="predicted"/>
<dbReference type="Gramene" id="TuG1812G0300003523.01.T01">
    <property type="protein sequence ID" value="TuG1812G0300003523.01.T01.cds317975"/>
    <property type="gene ID" value="TuG1812G0300003523.01"/>
</dbReference>
<evidence type="ECO:0000313" key="3">
    <source>
        <dbReference type="Proteomes" id="UP000015106"/>
    </source>
</evidence>
<reference evidence="2" key="2">
    <citation type="submission" date="2018-03" db="EMBL/GenBank/DDBJ databases">
        <title>The Triticum urartu genome reveals the dynamic nature of wheat genome evolution.</title>
        <authorList>
            <person name="Ling H."/>
            <person name="Ma B."/>
            <person name="Shi X."/>
            <person name="Liu H."/>
            <person name="Dong L."/>
            <person name="Sun H."/>
            <person name="Cao Y."/>
            <person name="Gao Q."/>
            <person name="Zheng S."/>
            <person name="Li Y."/>
            <person name="Yu Y."/>
            <person name="Du H."/>
            <person name="Qi M."/>
            <person name="Li Y."/>
            <person name="Yu H."/>
            <person name="Cui Y."/>
            <person name="Wang N."/>
            <person name="Chen C."/>
            <person name="Wu H."/>
            <person name="Zhao Y."/>
            <person name="Zhang J."/>
            <person name="Li Y."/>
            <person name="Zhou W."/>
            <person name="Zhang B."/>
            <person name="Hu W."/>
            <person name="Eijk M."/>
            <person name="Tang J."/>
            <person name="Witsenboer H."/>
            <person name="Zhao S."/>
            <person name="Li Z."/>
            <person name="Zhang A."/>
            <person name="Wang D."/>
            <person name="Liang C."/>
        </authorList>
    </citation>
    <scope>NUCLEOTIDE SEQUENCE [LARGE SCALE GENOMIC DNA]</scope>
    <source>
        <strain evidence="2">cv. G1812</strain>
    </source>
</reference>
<dbReference type="AlphaFoldDB" id="A0A8R7PV56"/>
<dbReference type="Gramene" id="TuG1812G0300003523.01.T02">
    <property type="protein sequence ID" value="TuG1812G0300003523.01.T02.cds317974"/>
    <property type="gene ID" value="TuG1812G0300003523.01"/>
</dbReference>
<dbReference type="EnsemblPlants" id="TuG1812G0300003523.01.T01">
    <property type="protein sequence ID" value="TuG1812G0300003523.01.T01.cds317975"/>
    <property type="gene ID" value="TuG1812G0300003523.01"/>
</dbReference>
<reference evidence="3" key="1">
    <citation type="journal article" date="2013" name="Nature">
        <title>Draft genome of the wheat A-genome progenitor Triticum urartu.</title>
        <authorList>
            <person name="Ling H.Q."/>
            <person name="Zhao S."/>
            <person name="Liu D."/>
            <person name="Wang J."/>
            <person name="Sun H."/>
            <person name="Zhang C."/>
            <person name="Fan H."/>
            <person name="Li D."/>
            <person name="Dong L."/>
            <person name="Tao Y."/>
            <person name="Gao C."/>
            <person name="Wu H."/>
            <person name="Li Y."/>
            <person name="Cui Y."/>
            <person name="Guo X."/>
            <person name="Zheng S."/>
            <person name="Wang B."/>
            <person name="Yu K."/>
            <person name="Liang Q."/>
            <person name="Yang W."/>
            <person name="Lou X."/>
            <person name="Chen J."/>
            <person name="Feng M."/>
            <person name="Jian J."/>
            <person name="Zhang X."/>
            <person name="Luo G."/>
            <person name="Jiang Y."/>
            <person name="Liu J."/>
            <person name="Wang Z."/>
            <person name="Sha Y."/>
            <person name="Zhang B."/>
            <person name="Wu H."/>
            <person name="Tang D."/>
            <person name="Shen Q."/>
            <person name="Xue P."/>
            <person name="Zou S."/>
            <person name="Wang X."/>
            <person name="Liu X."/>
            <person name="Wang F."/>
            <person name="Yang Y."/>
            <person name="An X."/>
            <person name="Dong Z."/>
            <person name="Zhang K."/>
            <person name="Zhang X."/>
            <person name="Luo M.C."/>
            <person name="Dvorak J."/>
            <person name="Tong Y."/>
            <person name="Wang J."/>
            <person name="Yang H."/>
            <person name="Li Z."/>
            <person name="Wang D."/>
            <person name="Zhang A."/>
            <person name="Wang J."/>
        </authorList>
    </citation>
    <scope>NUCLEOTIDE SEQUENCE</scope>
    <source>
        <strain evidence="3">cv. G1812</strain>
    </source>
</reference>
<evidence type="ECO:0000256" key="1">
    <source>
        <dbReference type="SAM" id="MobiDB-lite"/>
    </source>
</evidence>
<reference evidence="2" key="3">
    <citation type="submission" date="2022-06" db="UniProtKB">
        <authorList>
            <consortium name="EnsemblPlants"/>
        </authorList>
    </citation>
    <scope>IDENTIFICATION</scope>
</reference>
<dbReference type="EnsemblPlants" id="TuG1812G0300003523.01.T02">
    <property type="protein sequence ID" value="TuG1812G0300003523.01.T02.cds317974"/>
    <property type="gene ID" value="TuG1812G0300003523.01"/>
</dbReference>
<protein>
    <submittedName>
        <fullName evidence="2">Uncharacterized protein</fullName>
    </submittedName>
</protein>
<keyword evidence="3" id="KW-1185">Reference proteome</keyword>
<accession>A0A8R7PV56</accession>
<evidence type="ECO:0000313" key="2">
    <source>
        <dbReference type="EnsemblPlants" id="TuG1812G0300003523.01.T02.cds317974"/>
    </source>
</evidence>
<feature type="region of interest" description="Disordered" evidence="1">
    <location>
        <begin position="18"/>
        <end position="37"/>
    </location>
</feature>